<feature type="domain" description="Zinc-ribbon" evidence="3">
    <location>
        <begin position="5"/>
        <end position="27"/>
    </location>
</feature>
<feature type="transmembrane region" description="Helical" evidence="2">
    <location>
        <begin position="404"/>
        <end position="425"/>
    </location>
</feature>
<feature type="compositionally biased region" description="Low complexity" evidence="1">
    <location>
        <begin position="68"/>
        <end position="77"/>
    </location>
</feature>
<comment type="caution">
    <text evidence="4">The sequence shown here is derived from an EMBL/GenBank/DDBJ whole genome shotgun (WGS) entry which is preliminary data.</text>
</comment>
<evidence type="ECO:0000259" key="3">
    <source>
        <dbReference type="Pfam" id="PF13240"/>
    </source>
</evidence>
<dbReference type="EMBL" id="BSRI01000002">
    <property type="protein sequence ID" value="GLV59891.1"/>
    <property type="molecule type" value="Genomic_DNA"/>
</dbReference>
<evidence type="ECO:0000313" key="4">
    <source>
        <dbReference type="EMBL" id="GLV59891.1"/>
    </source>
</evidence>
<feature type="compositionally biased region" description="Polar residues" evidence="1">
    <location>
        <begin position="339"/>
        <end position="354"/>
    </location>
</feature>
<organism evidence="4 5">
    <name type="scientific">Dictyobacter halimunensis</name>
    <dbReference type="NCBI Taxonomy" id="3026934"/>
    <lineage>
        <taxon>Bacteria</taxon>
        <taxon>Bacillati</taxon>
        <taxon>Chloroflexota</taxon>
        <taxon>Ktedonobacteria</taxon>
        <taxon>Ktedonobacterales</taxon>
        <taxon>Dictyobacteraceae</taxon>
        <taxon>Dictyobacter</taxon>
    </lineage>
</organism>
<proteinExistence type="predicted"/>
<reference evidence="4 5" key="1">
    <citation type="submission" date="2023-02" db="EMBL/GenBank/DDBJ databases">
        <title>Dictyobacter halimunensis sp. nov., a new member of the class Ktedonobacteria from forest soil in a geothermal area.</title>
        <authorList>
            <person name="Rachmania M.K."/>
            <person name="Ningsih F."/>
            <person name="Sakai Y."/>
            <person name="Yabe S."/>
            <person name="Yokota A."/>
            <person name="Sjamsuridzal W."/>
        </authorList>
    </citation>
    <scope>NUCLEOTIDE SEQUENCE [LARGE SCALE GENOMIC DNA]</scope>
    <source>
        <strain evidence="4 5">S3.2.2.5</strain>
    </source>
</reference>
<protein>
    <recommendedName>
        <fullName evidence="3">Zinc-ribbon domain-containing protein</fullName>
    </recommendedName>
</protein>
<dbReference type="InterPro" id="IPR026870">
    <property type="entry name" value="Zinc_ribbon_dom"/>
</dbReference>
<feature type="compositionally biased region" description="Low complexity" evidence="1">
    <location>
        <begin position="279"/>
        <end position="304"/>
    </location>
</feature>
<feature type="compositionally biased region" description="Low complexity" evidence="1">
    <location>
        <begin position="234"/>
        <end position="253"/>
    </location>
</feature>
<keyword evidence="2" id="KW-0812">Transmembrane</keyword>
<sequence>MATVCTHCGTEIPRDDVRFCNHCGAPIPDHPLHSDARMAAGENAPDKINDALESSSSLPEQVARQPFAPSNRAAEAANAKKVDNSNVTPWLGIQGYDAPAPPPRPESRVTTREEQPAAGPSTGSGEKAPAQRSSRPAPARPIDNGAAGGNAGARRSGQGARFGRGRGNPDQSPTSFTWPEPMTHVIAGREDASNSQDEPKDAFPVLPTTPPPARELHTKFWDNVEEAPTVTDVPAPSASEPSSDSPAAAQARSQSRETEIEDLPTSTFSLADVEEEDPTSTTLTHLPTTSLAAVPSSVQPQSRQQRQDEATPSREPAADEHIDQMPTAQWQKPDLVKGQTPSSPGRGNSLSGLTSSVSQDQQPAAVASVQPPVAAAVAEPVGQERPASPPSFAPARPEKAKKRLTLIAIAAVVLVCLLALGGWFFESHSSTSVQATRPVQSVTNDPLGVSLEYPTGWKSSLAGTTLKLADSSNTAQITIARSASGTTDAAKYLQQQATKLGMTNAKPGGTVTFAGTNWKQIQGDFQVSGASYTGTIYAGMHNNQLYTWTQVAPKNVAQDEESLVFAPARSSLQFR</sequence>
<keyword evidence="2" id="KW-0472">Membrane</keyword>
<feature type="compositionally biased region" description="Basic and acidic residues" evidence="1">
    <location>
        <begin position="105"/>
        <end position="115"/>
    </location>
</feature>
<dbReference type="Proteomes" id="UP001344906">
    <property type="component" value="Unassembled WGS sequence"/>
</dbReference>
<accession>A0ABQ6G459</accession>
<gene>
    <name evidence="4" type="ORF">KDH_67150</name>
</gene>
<dbReference type="Pfam" id="PF13240">
    <property type="entry name" value="Zn_Ribbon_1"/>
    <property type="match status" value="1"/>
</dbReference>
<dbReference type="RefSeq" id="WP_338256742.1">
    <property type="nucleotide sequence ID" value="NZ_BSRI01000002.1"/>
</dbReference>
<feature type="compositionally biased region" description="Basic and acidic residues" evidence="1">
    <location>
        <begin position="305"/>
        <end position="323"/>
    </location>
</feature>
<name>A0ABQ6G459_9CHLR</name>
<evidence type="ECO:0000256" key="2">
    <source>
        <dbReference type="SAM" id="Phobius"/>
    </source>
</evidence>
<keyword evidence="2" id="KW-1133">Transmembrane helix</keyword>
<feature type="compositionally biased region" description="Low complexity" evidence="1">
    <location>
        <begin position="128"/>
        <end position="141"/>
    </location>
</feature>
<keyword evidence="5" id="KW-1185">Reference proteome</keyword>
<feature type="compositionally biased region" description="Low complexity" evidence="1">
    <location>
        <begin position="355"/>
        <end position="371"/>
    </location>
</feature>
<feature type="compositionally biased region" description="Basic and acidic residues" evidence="1">
    <location>
        <begin position="187"/>
        <end position="201"/>
    </location>
</feature>
<evidence type="ECO:0000256" key="1">
    <source>
        <dbReference type="SAM" id="MobiDB-lite"/>
    </source>
</evidence>
<feature type="region of interest" description="Disordered" evidence="1">
    <location>
        <begin position="45"/>
        <end position="371"/>
    </location>
</feature>
<evidence type="ECO:0000313" key="5">
    <source>
        <dbReference type="Proteomes" id="UP001344906"/>
    </source>
</evidence>